<dbReference type="RefSeq" id="YP_009020560.1">
    <property type="nucleotide sequence ID" value="NC_011916.1"/>
</dbReference>
<dbReference type="AlphaFoldDB" id="A0A0H3IXV4"/>
<dbReference type="EMBL" id="CP001340">
    <property type="protein sequence ID" value="AHI88591.1"/>
    <property type="molecule type" value="Genomic_DNA"/>
</dbReference>
<gene>
    <name evidence="2" type="ordered locus">CCNA_03988</name>
</gene>
<proteinExistence type="predicted"/>
<dbReference type="HOGENOM" id="CLU_1529909_0_0_5"/>
<feature type="region of interest" description="Disordered" evidence="1">
    <location>
        <begin position="127"/>
        <end position="175"/>
    </location>
</feature>
<evidence type="ECO:0000313" key="2">
    <source>
        <dbReference type="EMBL" id="AHI88591.1"/>
    </source>
</evidence>
<reference evidence="2 3" key="1">
    <citation type="journal article" date="2010" name="J. Bacteriol.">
        <title>The genetic basis of laboratory adaptation in Caulobacter crescentus.</title>
        <authorList>
            <person name="Marks M.E."/>
            <person name="Castro-Rojas C.M."/>
            <person name="Teiling C."/>
            <person name="Du L."/>
            <person name="Kapatral V."/>
            <person name="Walunas T.L."/>
            <person name="Crosson S."/>
        </authorList>
    </citation>
    <scope>NUCLEOTIDE SEQUENCE [LARGE SCALE GENOMIC DNA]</scope>
    <source>
        <strain evidence="3">NA1000 / CB15N</strain>
    </source>
</reference>
<sequence length="175" mass="18271">MRLDRSTRPMAYAANDDTVADNAVAQNVGRNRDDLTPSLSAHAPAFGIGRQASAGVEQPLGQALGRERTRLLGDMADDGVNIGHRSLGPDYLRHEYGGGVWCGVPNVLSHSPTRSCGTVLPASKSASASASAARIASSSSSKMSGSGSAMPYDNRNLSRTNPEKPSFRPSSRSAS</sequence>
<evidence type="ECO:0000313" key="3">
    <source>
        <dbReference type="Proteomes" id="UP000001364"/>
    </source>
</evidence>
<dbReference type="KEGG" id="ccs:CCNA_03988"/>
<keyword evidence="3" id="KW-1185">Reference proteome</keyword>
<dbReference type="RefSeq" id="WP_024265909.1">
    <property type="nucleotide sequence ID" value="NC_011916.1"/>
</dbReference>
<dbReference type="Proteomes" id="UP000001364">
    <property type="component" value="Chromosome"/>
</dbReference>
<evidence type="ECO:0000256" key="1">
    <source>
        <dbReference type="SAM" id="MobiDB-lite"/>
    </source>
</evidence>
<organism evidence="2 3">
    <name type="scientific">Caulobacter vibrioides (strain NA1000 / CB15N)</name>
    <name type="common">Caulobacter crescentus</name>
    <dbReference type="NCBI Taxonomy" id="565050"/>
    <lineage>
        <taxon>Bacteria</taxon>
        <taxon>Pseudomonadati</taxon>
        <taxon>Pseudomonadota</taxon>
        <taxon>Alphaproteobacteria</taxon>
        <taxon>Caulobacterales</taxon>
        <taxon>Caulobacteraceae</taxon>
        <taxon>Caulobacter</taxon>
    </lineage>
</organism>
<dbReference type="GeneID" id="18668950"/>
<protein>
    <submittedName>
        <fullName evidence="2">Uncharacterized protein</fullName>
    </submittedName>
</protein>
<feature type="compositionally biased region" description="Low complexity" evidence="1">
    <location>
        <begin position="127"/>
        <end position="150"/>
    </location>
</feature>
<name>A0A0H3IXV4_CAUVN</name>
<accession>A0A0H3IXV4</accession>